<name>A0A2N4UMM7_9GAMM</name>
<sequence>MKPNKILILLFSACISAPTFALSIPDHSSVSHHMQTVNYNANNVVQVTAYRGRVTEITFSADEKVEQVVTGFSEGWEIIPHGNRVYLKARSIEGETITTSTDTNGQVQTQKNSVTVQPTPNRWHTNLLVNTNLHSYAFNLKLGWGKSGFRQSTYQLVFQYPQQIAALQLAQRKAQQEKEKQALALKTIANTHLSSMNPNYTMQIGENSRDIAPIQAYDNGRFTYFTFAPNSPIPAIFTETGTGQEELVNQVVNPQHPSTVIVHRVAKQWVLRLGQEVVGIHNKAYGVLTVNQHSGTSLPNTVRVMK</sequence>
<keyword evidence="2 3" id="KW-0732">Signal</keyword>
<evidence type="ECO:0000313" key="5">
    <source>
        <dbReference type="Proteomes" id="UP000234420"/>
    </source>
</evidence>
<dbReference type="InterPro" id="IPR014148">
    <property type="entry name" value="VirB9"/>
</dbReference>
<comment type="similarity">
    <text evidence="1">Belongs to the TrbG/VirB9 family.</text>
</comment>
<keyword evidence="5" id="KW-1185">Reference proteome</keyword>
<dbReference type="NCBIfam" id="TIGR02781">
    <property type="entry name" value="VirB9"/>
    <property type="match status" value="1"/>
</dbReference>
<comment type="caution">
    <text evidence="4">The sequence shown here is derived from an EMBL/GenBank/DDBJ whole genome shotgun (WGS) entry which is preliminary data.</text>
</comment>
<dbReference type="OrthoDB" id="5357875at2"/>
<evidence type="ECO:0000256" key="3">
    <source>
        <dbReference type="SAM" id="SignalP"/>
    </source>
</evidence>
<dbReference type="InterPro" id="IPR038161">
    <property type="entry name" value="VirB9/CagX/TrbG_C_sf"/>
</dbReference>
<evidence type="ECO:0000313" key="4">
    <source>
        <dbReference type="EMBL" id="PLC56265.1"/>
    </source>
</evidence>
<organism evidence="4 5">
    <name type="scientific">Photobacterium carnosum</name>
    <dbReference type="NCBI Taxonomy" id="2023717"/>
    <lineage>
        <taxon>Bacteria</taxon>
        <taxon>Pseudomonadati</taxon>
        <taxon>Pseudomonadota</taxon>
        <taxon>Gammaproteobacteria</taxon>
        <taxon>Vibrionales</taxon>
        <taxon>Vibrionaceae</taxon>
        <taxon>Photobacterium</taxon>
    </lineage>
</organism>
<dbReference type="RefSeq" id="WP_065208445.1">
    <property type="nucleotide sequence ID" value="NZ_BPPU01000006.1"/>
</dbReference>
<feature type="signal peptide" evidence="3">
    <location>
        <begin position="1"/>
        <end position="21"/>
    </location>
</feature>
<dbReference type="InterPro" id="IPR010258">
    <property type="entry name" value="Conjugal_tfr_TrbG/VirB9/CagX"/>
</dbReference>
<dbReference type="InterPro" id="IPR033645">
    <property type="entry name" value="VirB9/CagX/TrbG_C"/>
</dbReference>
<dbReference type="Gene3D" id="2.60.40.2500">
    <property type="match status" value="1"/>
</dbReference>
<dbReference type="Proteomes" id="UP000234420">
    <property type="component" value="Unassembled WGS sequence"/>
</dbReference>
<evidence type="ECO:0000256" key="2">
    <source>
        <dbReference type="ARBA" id="ARBA00022729"/>
    </source>
</evidence>
<gene>
    <name evidence="4" type="primary">virB9</name>
    <name evidence="4" type="ORF">CIK00_19355</name>
</gene>
<feature type="chain" id="PRO_5014794757" evidence="3">
    <location>
        <begin position="22"/>
        <end position="306"/>
    </location>
</feature>
<proteinExistence type="inferred from homology"/>
<dbReference type="AlphaFoldDB" id="A0A2N4UMM7"/>
<dbReference type="Pfam" id="PF03524">
    <property type="entry name" value="CagX"/>
    <property type="match status" value="1"/>
</dbReference>
<dbReference type="CDD" id="cd06911">
    <property type="entry name" value="VirB9_CagX_TrbG"/>
    <property type="match status" value="1"/>
</dbReference>
<evidence type="ECO:0000256" key="1">
    <source>
        <dbReference type="ARBA" id="ARBA00006135"/>
    </source>
</evidence>
<reference evidence="4 5" key="1">
    <citation type="journal article" date="2018" name="Syst. Appl. Microbiol.">
        <title>Photobacterium carnosum sp. nov., isolated from spoiled modified atmosphere packaged poultry meat.</title>
        <authorList>
            <person name="Hilgarth M."/>
            <person name="Fuertes S."/>
            <person name="Ehrmann M."/>
            <person name="Vogel R.F."/>
        </authorList>
    </citation>
    <scope>NUCLEOTIDE SEQUENCE [LARGE SCALE GENOMIC DNA]</scope>
    <source>
        <strain evidence="4 5">TMW 2.2021</strain>
    </source>
</reference>
<dbReference type="EMBL" id="NPIB01000034">
    <property type="protein sequence ID" value="PLC56265.1"/>
    <property type="molecule type" value="Genomic_DNA"/>
</dbReference>
<protein>
    <submittedName>
        <fullName evidence="4">P-type conjugative transfer protein VirB9</fullName>
    </submittedName>
</protein>
<accession>A0A2N4UMM7</accession>